<protein>
    <submittedName>
        <fullName evidence="3">Glycosyltransferase family 4 protein</fullName>
    </submittedName>
</protein>
<proteinExistence type="predicted"/>
<dbReference type="GO" id="GO:0016757">
    <property type="term" value="F:glycosyltransferase activity"/>
    <property type="evidence" value="ECO:0007669"/>
    <property type="project" value="InterPro"/>
</dbReference>
<keyword evidence="4" id="KW-1185">Reference proteome</keyword>
<dbReference type="Gene3D" id="3.40.50.2000">
    <property type="entry name" value="Glycogen Phosphorylase B"/>
    <property type="match status" value="2"/>
</dbReference>
<dbReference type="RefSeq" id="WP_167696162.1">
    <property type="nucleotide sequence ID" value="NZ_CP118181.1"/>
</dbReference>
<accession>A0A968KX82</accession>
<dbReference type="SUPFAM" id="SSF53756">
    <property type="entry name" value="UDP-Glycosyltransferase/glycogen phosphorylase"/>
    <property type="match status" value="1"/>
</dbReference>
<name>A0A968KX82_9SPIO</name>
<organism evidence="3 4">
    <name type="scientific">Entomospira culicis</name>
    <dbReference type="NCBI Taxonomy" id="2719989"/>
    <lineage>
        <taxon>Bacteria</taxon>
        <taxon>Pseudomonadati</taxon>
        <taxon>Spirochaetota</taxon>
        <taxon>Spirochaetia</taxon>
        <taxon>Spirochaetales</taxon>
        <taxon>Spirochaetaceae</taxon>
        <taxon>Entomospira</taxon>
    </lineage>
</organism>
<feature type="domain" description="Glycosyltransferase subfamily 4-like N-terminal" evidence="2">
    <location>
        <begin position="16"/>
        <end position="193"/>
    </location>
</feature>
<evidence type="ECO:0000259" key="2">
    <source>
        <dbReference type="Pfam" id="PF13439"/>
    </source>
</evidence>
<feature type="domain" description="Glycosyl transferase family 1" evidence="1">
    <location>
        <begin position="212"/>
        <end position="373"/>
    </location>
</feature>
<dbReference type="InterPro" id="IPR001296">
    <property type="entry name" value="Glyco_trans_1"/>
</dbReference>
<dbReference type="InterPro" id="IPR050194">
    <property type="entry name" value="Glycosyltransferase_grp1"/>
</dbReference>
<reference evidence="3" key="1">
    <citation type="submission" date="2020-03" db="EMBL/GenBank/DDBJ databases">
        <title>Spirochaetal bacteria isolated from arthropods constitute a novel genus Entomospira genus novum within the order Spirochaetales.</title>
        <authorList>
            <person name="Grana-Miraglia L."/>
            <person name="Sikutova S."/>
            <person name="Fingerle V."/>
            <person name="Sing A."/>
            <person name="Castillo-Ramirez S."/>
            <person name="Margos G."/>
            <person name="Rudolf I."/>
        </authorList>
    </citation>
    <scope>NUCLEOTIDE SEQUENCE</scope>
    <source>
        <strain evidence="3">BR149</strain>
    </source>
</reference>
<dbReference type="Pfam" id="PF00534">
    <property type="entry name" value="Glycos_transf_1"/>
    <property type="match status" value="1"/>
</dbReference>
<dbReference type="Proteomes" id="UP000778951">
    <property type="component" value="Unassembled WGS sequence"/>
</dbReference>
<dbReference type="PANTHER" id="PTHR45947:SF3">
    <property type="entry name" value="SULFOQUINOVOSYL TRANSFERASE SQD2"/>
    <property type="match status" value="1"/>
</dbReference>
<evidence type="ECO:0000313" key="3">
    <source>
        <dbReference type="EMBL" id="NIZ70072.1"/>
    </source>
</evidence>
<dbReference type="EMBL" id="JAATLM010000001">
    <property type="protein sequence ID" value="NIZ70072.1"/>
    <property type="molecule type" value="Genomic_DNA"/>
</dbReference>
<dbReference type="InterPro" id="IPR028098">
    <property type="entry name" value="Glyco_trans_4-like_N"/>
</dbReference>
<evidence type="ECO:0000259" key="1">
    <source>
        <dbReference type="Pfam" id="PF00534"/>
    </source>
</evidence>
<comment type="caution">
    <text evidence="3">The sequence shown here is derived from an EMBL/GenBank/DDBJ whole genome shotgun (WGS) entry which is preliminary data.</text>
</comment>
<gene>
    <name evidence="3" type="ORF">HCT48_07615</name>
</gene>
<evidence type="ECO:0000313" key="4">
    <source>
        <dbReference type="Proteomes" id="UP000778951"/>
    </source>
</evidence>
<dbReference type="PANTHER" id="PTHR45947">
    <property type="entry name" value="SULFOQUINOVOSYL TRANSFERASE SQD2"/>
    <property type="match status" value="1"/>
</dbReference>
<sequence>MKIAVTTDAFYPRTHGIAVAIDSSIRYLAQAGHEVAVYAPSFPDTKEREYPKGITIHRFDSYSIADLKLTTNKEERFVYKREFPRIRQLLADFNPDVIYNHMEFTIGSVTKAWALEHNTPTIMMVHTYFPPYFKIYAPFFPLALWRSIIKHWSRWFYKGFDLLVTPSKEMKQVIQEVYKIEQPIEVLPTGIIVENFAGVDQGHERESSFIYKEHPRVKTRRRLLFVGRVGKEKNVRFLLKMMEKLLQQREDVELLIAGSGSYMEQHKALVKRMGIDGHVTFLGAFPNSQMKYVYAIADIFVFASLTETQGVVTTEALCNGIPVVAIAELGSISVLEGERGGFLVENDLDAFANKVNLLLDDEALYAKKRQEAQARGKELAFDVLTGEKLVRLLTQVVVDKRSMRTEATVVSSEFNEEQSMNT</sequence>
<dbReference type="Pfam" id="PF13439">
    <property type="entry name" value="Glyco_transf_4"/>
    <property type="match status" value="1"/>
</dbReference>
<dbReference type="AlphaFoldDB" id="A0A968KX82"/>